<name>A0A1Z5JXV9_FISSO</name>
<gene>
    <name evidence="7" type="ORF">FisN_26Hu167</name>
</gene>
<dbReference type="InterPro" id="IPR036188">
    <property type="entry name" value="FAD/NAD-bd_sf"/>
</dbReference>
<feature type="transmembrane region" description="Helical" evidence="5">
    <location>
        <begin position="14"/>
        <end position="33"/>
    </location>
</feature>
<reference evidence="7 8" key="1">
    <citation type="journal article" date="2015" name="Plant Cell">
        <title>Oil accumulation by the oleaginous diatom Fistulifera solaris as revealed by the genome and transcriptome.</title>
        <authorList>
            <person name="Tanaka T."/>
            <person name="Maeda Y."/>
            <person name="Veluchamy A."/>
            <person name="Tanaka M."/>
            <person name="Abida H."/>
            <person name="Marechal E."/>
            <person name="Bowler C."/>
            <person name="Muto M."/>
            <person name="Sunaga Y."/>
            <person name="Tanaka M."/>
            <person name="Yoshino T."/>
            <person name="Taniguchi T."/>
            <person name="Fukuda Y."/>
            <person name="Nemoto M."/>
            <person name="Matsumoto M."/>
            <person name="Wong P.S."/>
            <person name="Aburatani S."/>
            <person name="Fujibuchi W."/>
        </authorList>
    </citation>
    <scope>NUCLEOTIDE SEQUENCE [LARGE SCALE GENOMIC DNA]</scope>
    <source>
        <strain evidence="7 8">JPCC DA0580</strain>
    </source>
</reference>
<feature type="transmembrane region" description="Helical" evidence="5">
    <location>
        <begin position="45"/>
        <end position="63"/>
    </location>
</feature>
<dbReference type="Pfam" id="PF07992">
    <property type="entry name" value="Pyr_redox_2"/>
    <property type="match status" value="1"/>
</dbReference>
<keyword evidence="2" id="KW-0285">Flavoprotein</keyword>
<evidence type="ECO:0000256" key="1">
    <source>
        <dbReference type="ARBA" id="ARBA00006442"/>
    </source>
</evidence>
<evidence type="ECO:0000259" key="6">
    <source>
        <dbReference type="Pfam" id="PF07992"/>
    </source>
</evidence>
<accession>A0A1Z5JXV9</accession>
<dbReference type="GO" id="GO:0005737">
    <property type="term" value="C:cytoplasm"/>
    <property type="evidence" value="ECO:0007669"/>
    <property type="project" value="TreeGrafter"/>
</dbReference>
<dbReference type="Gene3D" id="3.50.50.100">
    <property type="match status" value="1"/>
</dbReference>
<keyword evidence="5" id="KW-0472">Membrane</keyword>
<evidence type="ECO:0000313" key="7">
    <source>
        <dbReference type="EMBL" id="GAX18865.1"/>
    </source>
</evidence>
<dbReference type="PANTHER" id="PTHR43735">
    <property type="entry name" value="APOPTOSIS-INDUCING FACTOR 1"/>
    <property type="match status" value="1"/>
</dbReference>
<keyword evidence="5" id="KW-0812">Transmembrane</keyword>
<feature type="domain" description="FAD/NAD(P)-binding" evidence="6">
    <location>
        <begin position="49"/>
        <end position="347"/>
    </location>
</feature>
<evidence type="ECO:0000256" key="3">
    <source>
        <dbReference type="ARBA" id="ARBA00022827"/>
    </source>
</evidence>
<sequence>MSLQSTLVETTTTLLWSCFLLLDLCLYLPYQLLRFIARPRVTKELSLKTVVIAGASFAGLAAWRELRHFNQRHGTHFRILLLDQKDYFEYVPGVLRLFCQPHLFRKLAKTLSFHEGFVQGRVMTLSSSHVTYMTSPSVRKTIPFDYLILATGSSYSYPITASPISGTTLPARAAGWQQAAERVRLASSILILGGGAVGTELAAEIVDHFPNSKSVTLVEGTSTLLSLFPRSTSSYAERWLRHRGVQLMLGRKLQSWDDTSCCLEDGTVLRADCVFVCFGGTPNSIMMIKSQNGIDSRAKSDAVAKKSQCVPVDAYLRASTSNVFCCGDVASPPTEGLKQAFHAEAMGHLAAENVIRLCTGQFPLHRYPEDLTGGVNKMPFVTVLSLGRYDGVIGFNSLTIPGPLSAVLKWIIEWTKIEQMQGKPLGNLIWLVGDTVAYFISGNLLRPLSRTD</sequence>
<protein>
    <recommendedName>
        <fullName evidence="6">FAD/NAD(P)-binding domain-containing protein</fullName>
    </recommendedName>
</protein>
<dbReference type="AlphaFoldDB" id="A0A1Z5JXV9"/>
<dbReference type="Proteomes" id="UP000198406">
    <property type="component" value="Unassembled WGS sequence"/>
</dbReference>
<dbReference type="PANTHER" id="PTHR43735:SF3">
    <property type="entry name" value="FERROPTOSIS SUPPRESSOR PROTEIN 1"/>
    <property type="match status" value="1"/>
</dbReference>
<dbReference type="SUPFAM" id="SSF51905">
    <property type="entry name" value="FAD/NAD(P)-binding domain"/>
    <property type="match status" value="1"/>
</dbReference>
<proteinExistence type="inferred from homology"/>
<dbReference type="OrthoDB" id="202203at2759"/>
<keyword evidence="8" id="KW-1185">Reference proteome</keyword>
<evidence type="ECO:0000256" key="2">
    <source>
        <dbReference type="ARBA" id="ARBA00022630"/>
    </source>
</evidence>
<organism evidence="7 8">
    <name type="scientific">Fistulifera solaris</name>
    <name type="common">Oleaginous diatom</name>
    <dbReference type="NCBI Taxonomy" id="1519565"/>
    <lineage>
        <taxon>Eukaryota</taxon>
        <taxon>Sar</taxon>
        <taxon>Stramenopiles</taxon>
        <taxon>Ochrophyta</taxon>
        <taxon>Bacillariophyta</taxon>
        <taxon>Bacillariophyceae</taxon>
        <taxon>Bacillariophycidae</taxon>
        <taxon>Naviculales</taxon>
        <taxon>Naviculaceae</taxon>
        <taxon>Fistulifera</taxon>
    </lineage>
</organism>
<evidence type="ECO:0000256" key="5">
    <source>
        <dbReference type="SAM" id="Phobius"/>
    </source>
</evidence>
<dbReference type="GO" id="GO:0004174">
    <property type="term" value="F:electron-transferring-flavoprotein dehydrogenase activity"/>
    <property type="evidence" value="ECO:0007669"/>
    <property type="project" value="TreeGrafter"/>
</dbReference>
<dbReference type="InParanoid" id="A0A1Z5JXV9"/>
<keyword evidence="4" id="KW-0560">Oxidoreductase</keyword>
<evidence type="ECO:0000313" key="8">
    <source>
        <dbReference type="Proteomes" id="UP000198406"/>
    </source>
</evidence>
<keyword evidence="5" id="KW-1133">Transmembrane helix</keyword>
<dbReference type="EMBL" id="BDSP01000132">
    <property type="protein sequence ID" value="GAX18865.1"/>
    <property type="molecule type" value="Genomic_DNA"/>
</dbReference>
<dbReference type="PRINTS" id="PR00368">
    <property type="entry name" value="FADPNR"/>
</dbReference>
<comment type="similarity">
    <text evidence="1">Belongs to the FAD-dependent oxidoreductase family.</text>
</comment>
<keyword evidence="3" id="KW-0274">FAD</keyword>
<dbReference type="GO" id="GO:0050660">
    <property type="term" value="F:flavin adenine dinucleotide binding"/>
    <property type="evidence" value="ECO:0007669"/>
    <property type="project" value="TreeGrafter"/>
</dbReference>
<evidence type="ECO:0000256" key="4">
    <source>
        <dbReference type="ARBA" id="ARBA00023002"/>
    </source>
</evidence>
<dbReference type="InterPro" id="IPR023753">
    <property type="entry name" value="FAD/NAD-binding_dom"/>
</dbReference>
<comment type="caution">
    <text evidence="7">The sequence shown here is derived from an EMBL/GenBank/DDBJ whole genome shotgun (WGS) entry which is preliminary data.</text>
</comment>